<dbReference type="EMBL" id="JACHMN010000002">
    <property type="protein sequence ID" value="MBB5868107.1"/>
    <property type="molecule type" value="Genomic_DNA"/>
</dbReference>
<keyword evidence="1" id="KW-0732">Signal</keyword>
<dbReference type="AlphaFoldDB" id="A0A841BG94"/>
<dbReference type="Pfam" id="PF00754">
    <property type="entry name" value="F5_F8_type_C"/>
    <property type="match status" value="1"/>
</dbReference>
<gene>
    <name evidence="3" type="ORF">F4553_001486</name>
</gene>
<dbReference type="Proteomes" id="UP000587527">
    <property type="component" value="Unassembled WGS sequence"/>
</dbReference>
<feature type="chain" id="PRO_5032908694" description="F5/8 type C domain-containing protein" evidence="1">
    <location>
        <begin position="25"/>
        <end position="377"/>
    </location>
</feature>
<evidence type="ECO:0000259" key="2">
    <source>
        <dbReference type="PROSITE" id="PS50022"/>
    </source>
</evidence>
<accession>A0A841BG94</accession>
<dbReference type="Gene3D" id="2.60.120.260">
    <property type="entry name" value="Galactose-binding domain-like"/>
    <property type="match status" value="1"/>
</dbReference>
<feature type="signal peptide" evidence="1">
    <location>
        <begin position="1"/>
        <end position="24"/>
    </location>
</feature>
<feature type="domain" description="F5/8 type C" evidence="2">
    <location>
        <begin position="295"/>
        <end position="377"/>
    </location>
</feature>
<evidence type="ECO:0000313" key="4">
    <source>
        <dbReference type="Proteomes" id="UP000587527"/>
    </source>
</evidence>
<organism evidence="3 4">
    <name type="scientific">Allocatelliglobosispora scoriae</name>
    <dbReference type="NCBI Taxonomy" id="643052"/>
    <lineage>
        <taxon>Bacteria</taxon>
        <taxon>Bacillati</taxon>
        <taxon>Actinomycetota</taxon>
        <taxon>Actinomycetes</taxon>
        <taxon>Micromonosporales</taxon>
        <taxon>Micromonosporaceae</taxon>
        <taxon>Allocatelliglobosispora</taxon>
    </lineage>
</organism>
<dbReference type="RefSeq" id="WP_184833793.1">
    <property type="nucleotide sequence ID" value="NZ_JACHMN010000002.1"/>
</dbReference>
<dbReference type="SUPFAM" id="SSF49785">
    <property type="entry name" value="Galactose-binding domain-like"/>
    <property type="match status" value="1"/>
</dbReference>
<dbReference type="InterPro" id="IPR008979">
    <property type="entry name" value="Galactose-bd-like_sf"/>
</dbReference>
<reference evidence="3 4" key="1">
    <citation type="submission" date="2020-08" db="EMBL/GenBank/DDBJ databases">
        <title>Sequencing the genomes of 1000 actinobacteria strains.</title>
        <authorList>
            <person name="Klenk H.-P."/>
        </authorList>
    </citation>
    <scope>NUCLEOTIDE SEQUENCE [LARGE SCALE GENOMIC DNA]</scope>
    <source>
        <strain evidence="3 4">DSM 45362</strain>
    </source>
</reference>
<protein>
    <recommendedName>
        <fullName evidence="2">F5/8 type C domain-containing protein</fullName>
    </recommendedName>
</protein>
<dbReference type="InterPro" id="IPR000421">
    <property type="entry name" value="FA58C"/>
</dbReference>
<evidence type="ECO:0000313" key="3">
    <source>
        <dbReference type="EMBL" id="MBB5868107.1"/>
    </source>
</evidence>
<dbReference type="PROSITE" id="PS51257">
    <property type="entry name" value="PROKAR_LIPOPROTEIN"/>
    <property type="match status" value="1"/>
</dbReference>
<comment type="caution">
    <text evidence="3">The sequence shown here is derived from an EMBL/GenBank/DDBJ whole genome shotgun (WGS) entry which is preliminary data.</text>
</comment>
<dbReference type="PROSITE" id="PS50022">
    <property type="entry name" value="FA58C_3"/>
    <property type="match status" value="1"/>
</dbReference>
<name>A0A841BG94_9ACTN</name>
<evidence type="ECO:0000256" key="1">
    <source>
        <dbReference type="SAM" id="SignalP"/>
    </source>
</evidence>
<sequence>MKMRAVAFVLVAGLGIACGTSDLADDAEVVVSGVLAAANGTPASGVGVVLVPRPHGLDALAEVAASVTSIGIVCLTKQVALCKGTRRTTTAADGTYRFAMKGKDAKTLLGNPVGVVLTAAAPSGARVESTFELSEAAVSLPRIAFWEPAGLSVSPGPRSIAYSWPGFANTPKPQGYRLLVTESAQTLWSQDTGVSGKLDARVVADAQAELHAVAVTRQNGFTIEHHSPSVPLAGMAGAPPSRGSDCSVAGRDGAAPLSPCPLTDGAYAASFPAQSCTPPSQSPAGTSSGCPANTWITVDLGEPRPISAVVLHGLAISADPEIRTSDDGVRWTKRARHGNAEYALLMIKPPVTARYVRLQSADPSAAISFLAELSIWP</sequence>
<proteinExistence type="predicted"/>
<keyword evidence="4" id="KW-1185">Reference proteome</keyword>